<keyword evidence="3 6" id="KW-0812">Transmembrane</keyword>
<evidence type="ECO:0000313" key="8">
    <source>
        <dbReference type="Proteomes" id="UP000029273"/>
    </source>
</evidence>
<comment type="caution">
    <text evidence="7">The sequence shown here is derived from an EMBL/GenBank/DDBJ whole genome shotgun (WGS) entry which is preliminary data.</text>
</comment>
<proteinExistence type="predicted"/>
<name>A0A1A6BZY4_9GAMM</name>
<reference evidence="7 8" key="1">
    <citation type="journal article" date="2014" name="Genome Announc.">
        <title>Draft Genome Sequence of the Iron-Oxidizing, Acidophilic, and Halotolerant 'Thiobacillus prosperus' Type Strain DSM 5130.</title>
        <authorList>
            <person name="Ossandon F.J."/>
            <person name="Cardenas J.P."/>
            <person name="Corbett M."/>
            <person name="Quatrini R."/>
            <person name="Holmes D.S."/>
            <person name="Watkin E."/>
        </authorList>
    </citation>
    <scope>NUCLEOTIDE SEQUENCE [LARGE SCALE GENOMIC DNA]</scope>
    <source>
        <strain evidence="7 8">DSM 5130</strain>
    </source>
</reference>
<keyword evidence="8" id="KW-1185">Reference proteome</keyword>
<feature type="transmembrane region" description="Helical" evidence="6">
    <location>
        <begin position="32"/>
        <end position="53"/>
    </location>
</feature>
<dbReference type="InterPro" id="IPR020948">
    <property type="entry name" value="P_starv_induced_PsiE-like"/>
</dbReference>
<keyword evidence="2" id="KW-1003">Cell membrane</keyword>
<evidence type="ECO:0000256" key="2">
    <source>
        <dbReference type="ARBA" id="ARBA00022475"/>
    </source>
</evidence>
<comment type="subcellular location">
    <subcellularLocation>
        <location evidence="1">Cell membrane</location>
        <topology evidence="1">Multi-pass membrane protein</topology>
    </subcellularLocation>
</comment>
<dbReference type="Pfam" id="PF06146">
    <property type="entry name" value="PsiE"/>
    <property type="match status" value="1"/>
</dbReference>
<dbReference type="EMBL" id="JQSG02000007">
    <property type="protein sequence ID" value="OBS07868.1"/>
    <property type="molecule type" value="Genomic_DNA"/>
</dbReference>
<keyword evidence="5 6" id="KW-0472">Membrane</keyword>
<evidence type="ECO:0000313" key="7">
    <source>
        <dbReference type="EMBL" id="OBS07868.1"/>
    </source>
</evidence>
<evidence type="ECO:0000256" key="1">
    <source>
        <dbReference type="ARBA" id="ARBA00004651"/>
    </source>
</evidence>
<evidence type="ECO:0000256" key="4">
    <source>
        <dbReference type="ARBA" id="ARBA00022989"/>
    </source>
</evidence>
<dbReference type="STRING" id="160660.BJI67_02475"/>
<evidence type="ECO:0000256" key="5">
    <source>
        <dbReference type="ARBA" id="ARBA00023136"/>
    </source>
</evidence>
<protein>
    <recommendedName>
        <fullName evidence="9">Diguanylate cyclase</fullName>
    </recommendedName>
</protein>
<dbReference type="GO" id="GO:0005886">
    <property type="term" value="C:plasma membrane"/>
    <property type="evidence" value="ECO:0007669"/>
    <property type="project" value="UniProtKB-SubCell"/>
</dbReference>
<feature type="transmembrane region" description="Helical" evidence="6">
    <location>
        <begin position="128"/>
        <end position="151"/>
    </location>
</feature>
<dbReference type="AlphaFoldDB" id="A0A1A6BZY4"/>
<keyword evidence="4 6" id="KW-1133">Transmembrane helix</keyword>
<gene>
    <name evidence="7" type="ORF">Thpro_023192</name>
</gene>
<organism evidence="7 8">
    <name type="scientific">Acidihalobacter prosperus</name>
    <dbReference type="NCBI Taxonomy" id="160660"/>
    <lineage>
        <taxon>Bacteria</taxon>
        <taxon>Pseudomonadati</taxon>
        <taxon>Pseudomonadota</taxon>
        <taxon>Gammaproteobacteria</taxon>
        <taxon>Chromatiales</taxon>
        <taxon>Ectothiorhodospiraceae</taxon>
        <taxon>Acidihalobacter</taxon>
    </lineage>
</organism>
<evidence type="ECO:0000256" key="3">
    <source>
        <dbReference type="ARBA" id="ARBA00022692"/>
    </source>
</evidence>
<sequence>MSDNIQQRHSPPAGDTQRFWGVMTFYERFEQVVALILTTVIAVIIVIALWNLIRQVFSMLVTGTLNPLDHSTFETVFGMIMTLLIALEFKHSILRVLERQEHIIQVRTVILIALLALARKFIVLDMGSINAAALGALGFASLALGVVYWLLRERHDRAQAQAKKRTQGSGDIG</sequence>
<dbReference type="Proteomes" id="UP000029273">
    <property type="component" value="Unassembled WGS sequence"/>
</dbReference>
<evidence type="ECO:0008006" key="9">
    <source>
        <dbReference type="Google" id="ProtNLM"/>
    </source>
</evidence>
<accession>A0A1A6BZY4</accession>
<dbReference type="OrthoDB" id="598027at2"/>
<feature type="transmembrane region" description="Helical" evidence="6">
    <location>
        <begin position="103"/>
        <end position="122"/>
    </location>
</feature>
<evidence type="ECO:0000256" key="6">
    <source>
        <dbReference type="SAM" id="Phobius"/>
    </source>
</evidence>
<feature type="transmembrane region" description="Helical" evidence="6">
    <location>
        <begin position="73"/>
        <end position="91"/>
    </location>
</feature>